<dbReference type="EMBL" id="QJKJ01009690">
    <property type="protein sequence ID" value="RDX75879.1"/>
    <property type="molecule type" value="Genomic_DNA"/>
</dbReference>
<evidence type="ECO:0000313" key="2">
    <source>
        <dbReference type="Proteomes" id="UP000257109"/>
    </source>
</evidence>
<gene>
    <name evidence="1" type="ORF">CR513_44194</name>
</gene>
<feature type="non-terminal residue" evidence="1">
    <location>
        <position position="95"/>
    </location>
</feature>
<accession>A0A371FC65</accession>
<feature type="non-terminal residue" evidence="1">
    <location>
        <position position="1"/>
    </location>
</feature>
<organism evidence="1 2">
    <name type="scientific">Mucuna pruriens</name>
    <name type="common">Velvet bean</name>
    <name type="synonym">Dolichos pruriens</name>
    <dbReference type="NCBI Taxonomy" id="157652"/>
    <lineage>
        <taxon>Eukaryota</taxon>
        <taxon>Viridiplantae</taxon>
        <taxon>Streptophyta</taxon>
        <taxon>Embryophyta</taxon>
        <taxon>Tracheophyta</taxon>
        <taxon>Spermatophyta</taxon>
        <taxon>Magnoliopsida</taxon>
        <taxon>eudicotyledons</taxon>
        <taxon>Gunneridae</taxon>
        <taxon>Pentapetalae</taxon>
        <taxon>rosids</taxon>
        <taxon>fabids</taxon>
        <taxon>Fabales</taxon>
        <taxon>Fabaceae</taxon>
        <taxon>Papilionoideae</taxon>
        <taxon>50 kb inversion clade</taxon>
        <taxon>NPAAA clade</taxon>
        <taxon>indigoferoid/millettioid clade</taxon>
        <taxon>Phaseoleae</taxon>
        <taxon>Mucuna</taxon>
    </lineage>
</organism>
<name>A0A371FC65_MUCPR</name>
<evidence type="ECO:0000313" key="1">
    <source>
        <dbReference type="EMBL" id="RDX75879.1"/>
    </source>
</evidence>
<reference evidence="1" key="1">
    <citation type="submission" date="2018-05" db="EMBL/GenBank/DDBJ databases">
        <title>Draft genome of Mucuna pruriens seed.</title>
        <authorList>
            <person name="Nnadi N.E."/>
            <person name="Vos R."/>
            <person name="Hasami M.H."/>
            <person name="Devisetty U.K."/>
            <person name="Aguiy J.C."/>
        </authorList>
    </citation>
    <scope>NUCLEOTIDE SEQUENCE [LARGE SCALE GENOMIC DNA]</scope>
    <source>
        <strain evidence="1">JCA_2017</strain>
    </source>
</reference>
<keyword evidence="2" id="KW-1185">Reference proteome</keyword>
<dbReference type="OrthoDB" id="1935865at2759"/>
<sequence length="95" mass="10708">VITSVINDTWWVDSSATTHISVTIQGFLCNRSPSNDERFNFVVNNNKVAIESFKAEVELQLGKKIKVVKSDCDSEYYGRYDGSGEQCPMAFALFF</sequence>
<dbReference type="Proteomes" id="UP000257109">
    <property type="component" value="Unassembled WGS sequence"/>
</dbReference>
<proteinExistence type="predicted"/>
<dbReference type="AlphaFoldDB" id="A0A371FC65"/>
<protein>
    <submittedName>
        <fullName evidence="1">Uncharacterized protein</fullName>
    </submittedName>
</protein>
<comment type="caution">
    <text evidence="1">The sequence shown here is derived from an EMBL/GenBank/DDBJ whole genome shotgun (WGS) entry which is preliminary data.</text>
</comment>